<evidence type="ECO:0000313" key="2">
    <source>
        <dbReference type="Proteomes" id="UP001234178"/>
    </source>
</evidence>
<evidence type="ECO:0008006" key="3">
    <source>
        <dbReference type="Google" id="ProtNLM"/>
    </source>
</evidence>
<gene>
    <name evidence="1" type="ORF">OUZ56_003886</name>
</gene>
<keyword evidence="2" id="KW-1185">Reference proteome</keyword>
<reference evidence="1 2" key="1">
    <citation type="journal article" date="2023" name="Nucleic Acids Res.">
        <title>The hologenome of Daphnia magna reveals possible DNA methylation and microbiome-mediated evolution of the host genome.</title>
        <authorList>
            <person name="Chaturvedi A."/>
            <person name="Li X."/>
            <person name="Dhandapani V."/>
            <person name="Marshall H."/>
            <person name="Kissane S."/>
            <person name="Cuenca-Cambronero M."/>
            <person name="Asole G."/>
            <person name="Calvet F."/>
            <person name="Ruiz-Romero M."/>
            <person name="Marangio P."/>
            <person name="Guigo R."/>
            <person name="Rago D."/>
            <person name="Mirbahai L."/>
            <person name="Eastwood N."/>
            <person name="Colbourne J.K."/>
            <person name="Zhou J."/>
            <person name="Mallon E."/>
            <person name="Orsini L."/>
        </authorList>
    </citation>
    <scope>NUCLEOTIDE SEQUENCE [LARGE SCALE GENOMIC DNA]</scope>
    <source>
        <strain evidence="1">LRV0_1</strain>
    </source>
</reference>
<accession>A0ABQ9YN43</accession>
<sequence length="84" mass="9022">MIAIVKSIEGYREAKRGQKALIKSDAAAITRFLNSKTGYRLFQSAVAALPTVRKTYLGDDVANGSAALCHLSFGENRAFCGALK</sequence>
<dbReference type="Proteomes" id="UP001234178">
    <property type="component" value="Unassembled WGS sequence"/>
</dbReference>
<evidence type="ECO:0000313" key="1">
    <source>
        <dbReference type="EMBL" id="KAK4002027.1"/>
    </source>
</evidence>
<name>A0ABQ9YN43_9CRUS</name>
<comment type="caution">
    <text evidence="1">The sequence shown here is derived from an EMBL/GenBank/DDBJ whole genome shotgun (WGS) entry which is preliminary data.</text>
</comment>
<protein>
    <recommendedName>
        <fullName evidence="3">Reverse transcriptase RNase H-like domain-containing protein</fullName>
    </recommendedName>
</protein>
<dbReference type="EMBL" id="JAOYFB010000001">
    <property type="protein sequence ID" value="KAK4002027.1"/>
    <property type="molecule type" value="Genomic_DNA"/>
</dbReference>
<organism evidence="1 2">
    <name type="scientific">Daphnia magna</name>
    <dbReference type="NCBI Taxonomy" id="35525"/>
    <lineage>
        <taxon>Eukaryota</taxon>
        <taxon>Metazoa</taxon>
        <taxon>Ecdysozoa</taxon>
        <taxon>Arthropoda</taxon>
        <taxon>Crustacea</taxon>
        <taxon>Branchiopoda</taxon>
        <taxon>Diplostraca</taxon>
        <taxon>Cladocera</taxon>
        <taxon>Anomopoda</taxon>
        <taxon>Daphniidae</taxon>
        <taxon>Daphnia</taxon>
    </lineage>
</organism>
<proteinExistence type="predicted"/>